<dbReference type="PANTHER" id="PTHR13131">
    <property type="entry name" value="CYSTINOSIN"/>
    <property type="match status" value="1"/>
</dbReference>
<dbReference type="Pfam" id="PF04193">
    <property type="entry name" value="PQ-loop"/>
    <property type="match status" value="1"/>
</dbReference>
<organism evidence="10 11">
    <name type="scientific">Mesorhabditis belari</name>
    <dbReference type="NCBI Taxonomy" id="2138241"/>
    <lineage>
        <taxon>Eukaryota</taxon>
        <taxon>Metazoa</taxon>
        <taxon>Ecdysozoa</taxon>
        <taxon>Nematoda</taxon>
        <taxon>Chromadorea</taxon>
        <taxon>Rhabditida</taxon>
        <taxon>Rhabditina</taxon>
        <taxon>Rhabditomorpha</taxon>
        <taxon>Rhabditoidea</taxon>
        <taxon>Rhabditidae</taxon>
        <taxon>Mesorhabditinae</taxon>
        <taxon>Mesorhabditis</taxon>
    </lineage>
</organism>
<dbReference type="GO" id="GO:0012505">
    <property type="term" value="C:endomembrane system"/>
    <property type="evidence" value="ECO:0007669"/>
    <property type="project" value="UniProtKB-SubCell"/>
</dbReference>
<dbReference type="Gene3D" id="1.20.1280.290">
    <property type="match status" value="1"/>
</dbReference>
<dbReference type="SMART" id="SM00679">
    <property type="entry name" value="CTNS"/>
    <property type="match status" value="1"/>
</dbReference>
<evidence type="ECO:0000313" key="10">
    <source>
        <dbReference type="Proteomes" id="UP000887575"/>
    </source>
</evidence>
<evidence type="ECO:0000256" key="9">
    <source>
        <dbReference type="SAM" id="Phobius"/>
    </source>
</evidence>
<dbReference type="Proteomes" id="UP000887575">
    <property type="component" value="Unassembled WGS sequence"/>
</dbReference>
<reference evidence="11" key="1">
    <citation type="submission" date="2024-02" db="UniProtKB">
        <authorList>
            <consortium name="WormBaseParasite"/>
        </authorList>
    </citation>
    <scope>IDENTIFICATION</scope>
</reference>
<evidence type="ECO:0000256" key="8">
    <source>
        <dbReference type="ARBA" id="ARBA00048473"/>
    </source>
</evidence>
<feature type="transmembrane region" description="Helical" evidence="9">
    <location>
        <begin position="120"/>
        <end position="138"/>
    </location>
</feature>
<keyword evidence="3" id="KW-0813">Transport</keyword>
<evidence type="ECO:0000256" key="2">
    <source>
        <dbReference type="ARBA" id="ARBA00006855"/>
    </source>
</evidence>
<keyword evidence="7 9" id="KW-0472">Membrane</keyword>
<feature type="transmembrane region" description="Helical" evidence="9">
    <location>
        <begin position="27"/>
        <end position="46"/>
    </location>
</feature>
<evidence type="ECO:0000256" key="3">
    <source>
        <dbReference type="ARBA" id="ARBA00022448"/>
    </source>
</evidence>
<proteinExistence type="inferred from homology"/>
<evidence type="ECO:0008006" key="12">
    <source>
        <dbReference type="Google" id="ProtNLM"/>
    </source>
</evidence>
<evidence type="ECO:0000256" key="1">
    <source>
        <dbReference type="ARBA" id="ARBA00004127"/>
    </source>
</evidence>
<protein>
    <recommendedName>
        <fullName evidence="12">Cystinosin</fullName>
    </recommendedName>
</protein>
<sequence length="188" mass="21277">MYFDKEVQAEYLQDQPNAPVPVLLNDVVFAVHALILSLVFTIQIFIYERGSQRVHPILWFGGVAFMFATASTLTLCVFDLISRLELATLFSYVKIVLTAPVYIPQLYLNYRRKSTTGFSMEAVVLDFAGGVLSLLQMVCQAWNVDDWSNFVGNPVKSGLALLTIVLDSGYFLQHFCFYRHQSDEITKA</sequence>
<keyword evidence="10" id="KW-1185">Reference proteome</keyword>
<dbReference type="PANTHER" id="PTHR13131:SF5">
    <property type="entry name" value="CYSTINOSIN"/>
    <property type="match status" value="1"/>
</dbReference>
<comment type="catalytic activity">
    <reaction evidence="8">
        <text>L-cystine(out) + H(+)(out) = L-cystine(in) + H(+)(in)</text>
        <dbReference type="Rhea" id="RHEA:66172"/>
        <dbReference type="ChEBI" id="CHEBI:15378"/>
        <dbReference type="ChEBI" id="CHEBI:35491"/>
    </reaction>
    <physiologicalReaction direction="left-to-right" evidence="8">
        <dbReference type="Rhea" id="RHEA:66173"/>
    </physiologicalReaction>
</comment>
<dbReference type="GO" id="GO:0015184">
    <property type="term" value="F:L-cystine transmembrane transporter activity"/>
    <property type="evidence" value="ECO:0007669"/>
    <property type="project" value="TreeGrafter"/>
</dbReference>
<evidence type="ECO:0000256" key="6">
    <source>
        <dbReference type="ARBA" id="ARBA00022989"/>
    </source>
</evidence>
<dbReference type="AlphaFoldDB" id="A0AAF3FKG5"/>
<accession>A0AAF3FKG5</accession>
<dbReference type="WBParaSite" id="MBELARI_LOCUS7391">
    <property type="protein sequence ID" value="MBELARI_LOCUS7391"/>
    <property type="gene ID" value="MBELARI_LOCUS7391"/>
</dbReference>
<evidence type="ECO:0000313" key="11">
    <source>
        <dbReference type="WBParaSite" id="MBELARI_LOCUS7391"/>
    </source>
</evidence>
<feature type="transmembrane region" description="Helical" evidence="9">
    <location>
        <begin position="87"/>
        <end position="108"/>
    </location>
</feature>
<name>A0AAF3FKG5_9BILA</name>
<evidence type="ECO:0000256" key="5">
    <source>
        <dbReference type="ARBA" id="ARBA00022737"/>
    </source>
</evidence>
<feature type="transmembrane region" description="Helical" evidence="9">
    <location>
        <begin position="58"/>
        <end position="81"/>
    </location>
</feature>
<comment type="similarity">
    <text evidence="2">Belongs to the cystinosin family.</text>
</comment>
<dbReference type="GO" id="GO:0005765">
    <property type="term" value="C:lysosomal membrane"/>
    <property type="evidence" value="ECO:0007669"/>
    <property type="project" value="TreeGrafter"/>
</dbReference>
<feature type="transmembrane region" description="Helical" evidence="9">
    <location>
        <begin position="158"/>
        <end position="178"/>
    </location>
</feature>
<keyword evidence="4 9" id="KW-0812">Transmembrane</keyword>
<dbReference type="InterPro" id="IPR005282">
    <property type="entry name" value="LC_transporter"/>
</dbReference>
<dbReference type="InterPro" id="IPR006603">
    <property type="entry name" value="PQ-loop_rpt"/>
</dbReference>
<keyword evidence="5" id="KW-0677">Repeat</keyword>
<evidence type="ECO:0000256" key="4">
    <source>
        <dbReference type="ARBA" id="ARBA00022692"/>
    </source>
</evidence>
<keyword evidence="6 9" id="KW-1133">Transmembrane helix</keyword>
<comment type="subcellular location">
    <subcellularLocation>
        <location evidence="1">Endomembrane system</location>
        <topology evidence="1">Multi-pass membrane protein</topology>
    </subcellularLocation>
</comment>
<evidence type="ECO:0000256" key="7">
    <source>
        <dbReference type="ARBA" id="ARBA00023136"/>
    </source>
</evidence>